<gene>
    <name evidence="1" type="ORF">H4Q32_026937</name>
</gene>
<proteinExistence type="predicted"/>
<protein>
    <submittedName>
        <fullName evidence="1">Uncharacterized protein</fullName>
    </submittedName>
</protein>
<organism evidence="1 2">
    <name type="scientific">Labeo rohita</name>
    <name type="common">Indian major carp</name>
    <name type="synonym">Cyprinus rohita</name>
    <dbReference type="NCBI Taxonomy" id="84645"/>
    <lineage>
        <taxon>Eukaryota</taxon>
        <taxon>Metazoa</taxon>
        <taxon>Chordata</taxon>
        <taxon>Craniata</taxon>
        <taxon>Vertebrata</taxon>
        <taxon>Euteleostomi</taxon>
        <taxon>Actinopterygii</taxon>
        <taxon>Neopterygii</taxon>
        <taxon>Teleostei</taxon>
        <taxon>Ostariophysi</taxon>
        <taxon>Cypriniformes</taxon>
        <taxon>Cyprinidae</taxon>
        <taxon>Labeoninae</taxon>
        <taxon>Labeonini</taxon>
        <taxon>Labeo</taxon>
    </lineage>
</organism>
<comment type="caution">
    <text evidence="1">The sequence shown here is derived from an EMBL/GenBank/DDBJ whole genome shotgun (WGS) entry which is preliminary data.</text>
</comment>
<dbReference type="Proteomes" id="UP000830375">
    <property type="component" value="Unassembled WGS sequence"/>
</dbReference>
<reference evidence="1 2" key="1">
    <citation type="submission" date="2022-01" db="EMBL/GenBank/DDBJ databases">
        <title>A high-quality chromosome-level genome assembly of rohu carp, Labeo rohita.</title>
        <authorList>
            <person name="Arick M.A. II"/>
            <person name="Hsu C.-Y."/>
            <person name="Magbanua Z."/>
            <person name="Pechanova O."/>
            <person name="Grover C."/>
            <person name="Miller E."/>
            <person name="Thrash A."/>
            <person name="Ezzel L."/>
            <person name="Alam S."/>
            <person name="Benzie J."/>
            <person name="Hamilton M."/>
            <person name="Karsi A."/>
            <person name="Lawrence M.L."/>
            <person name="Peterson D.G."/>
        </authorList>
    </citation>
    <scope>NUCLEOTIDE SEQUENCE [LARGE SCALE GENOMIC DNA]</scope>
    <source>
        <strain evidence="2">BAU-BD-2019</strain>
        <tissue evidence="1">Blood</tissue>
    </source>
</reference>
<accession>A0ABQ8LAN6</accession>
<name>A0ABQ8LAN6_LABRO</name>
<sequence length="188" mass="20108">MLSVFVLFQRELNEIATTMETYTLFKGPKRVTLKEEDMTTDKIGRIFQVCSSSVYITDDSNVAIFAGESGYFSCVDIVPRGHYEVHGDAVEMQSPDSSARSMAGAGAGSGSVRFAFQRPSATAGFASQATLCHGPKTVAIRFNEHEASVPGILAKVQDAVGGEEVLILTDGQGNEILDTEGTKGDCIK</sequence>
<evidence type="ECO:0000313" key="2">
    <source>
        <dbReference type="Proteomes" id="UP000830375"/>
    </source>
</evidence>
<evidence type="ECO:0000313" key="1">
    <source>
        <dbReference type="EMBL" id="KAI2646992.1"/>
    </source>
</evidence>
<dbReference type="EMBL" id="JACTAM010000682">
    <property type="protein sequence ID" value="KAI2646992.1"/>
    <property type="molecule type" value="Genomic_DNA"/>
</dbReference>
<keyword evidence="2" id="KW-1185">Reference proteome</keyword>